<reference evidence="14" key="1">
    <citation type="journal article" date="2017" name="Cell">
        <title>Insights into land plant evolution garnered from the Marchantia polymorpha genome.</title>
        <authorList>
            <person name="Bowman J.L."/>
            <person name="Kohchi T."/>
            <person name="Yamato K.T."/>
            <person name="Jenkins J."/>
            <person name="Shu S."/>
            <person name="Ishizaki K."/>
            <person name="Yamaoka S."/>
            <person name="Nishihama R."/>
            <person name="Nakamura Y."/>
            <person name="Berger F."/>
            <person name="Adam C."/>
            <person name="Aki S.S."/>
            <person name="Althoff F."/>
            <person name="Araki T."/>
            <person name="Arteaga-Vazquez M.A."/>
            <person name="Balasubrmanian S."/>
            <person name="Barry K."/>
            <person name="Bauer D."/>
            <person name="Boehm C.R."/>
            <person name="Briginshaw L."/>
            <person name="Caballero-Perez J."/>
            <person name="Catarino B."/>
            <person name="Chen F."/>
            <person name="Chiyoda S."/>
            <person name="Chovatia M."/>
            <person name="Davies K.M."/>
            <person name="Delmans M."/>
            <person name="Demura T."/>
            <person name="Dierschke T."/>
            <person name="Dolan L."/>
            <person name="Dorantes-Acosta A.E."/>
            <person name="Eklund D.M."/>
            <person name="Florent S.N."/>
            <person name="Flores-Sandoval E."/>
            <person name="Fujiyama A."/>
            <person name="Fukuzawa H."/>
            <person name="Galik B."/>
            <person name="Grimanelli D."/>
            <person name="Grimwood J."/>
            <person name="Grossniklaus U."/>
            <person name="Hamada T."/>
            <person name="Haseloff J."/>
            <person name="Hetherington A.J."/>
            <person name="Higo A."/>
            <person name="Hirakawa Y."/>
            <person name="Hundley H.N."/>
            <person name="Ikeda Y."/>
            <person name="Inoue K."/>
            <person name="Inoue S.I."/>
            <person name="Ishida S."/>
            <person name="Jia Q."/>
            <person name="Kakita M."/>
            <person name="Kanazawa T."/>
            <person name="Kawai Y."/>
            <person name="Kawashima T."/>
            <person name="Kennedy M."/>
            <person name="Kinose K."/>
            <person name="Kinoshita T."/>
            <person name="Kohara Y."/>
            <person name="Koide E."/>
            <person name="Komatsu K."/>
            <person name="Kopischke S."/>
            <person name="Kubo M."/>
            <person name="Kyozuka J."/>
            <person name="Lagercrantz U."/>
            <person name="Lin S.S."/>
            <person name="Lindquist E."/>
            <person name="Lipzen A.M."/>
            <person name="Lu C.W."/>
            <person name="De Luna E."/>
            <person name="Martienssen R.A."/>
            <person name="Minamino N."/>
            <person name="Mizutani M."/>
            <person name="Mizutani M."/>
            <person name="Mochizuki N."/>
            <person name="Monte I."/>
            <person name="Mosher R."/>
            <person name="Nagasaki H."/>
            <person name="Nakagami H."/>
            <person name="Naramoto S."/>
            <person name="Nishitani K."/>
            <person name="Ohtani M."/>
            <person name="Okamoto T."/>
            <person name="Okumura M."/>
            <person name="Phillips J."/>
            <person name="Pollak B."/>
            <person name="Reinders A."/>
            <person name="Rovekamp M."/>
            <person name="Sano R."/>
            <person name="Sawa S."/>
            <person name="Schmid M.W."/>
            <person name="Shirakawa M."/>
            <person name="Solano R."/>
            <person name="Spunde A."/>
            <person name="Suetsugu N."/>
            <person name="Sugano S."/>
            <person name="Sugiyama A."/>
            <person name="Sun R."/>
            <person name="Suzuki Y."/>
            <person name="Takenaka M."/>
            <person name="Takezawa D."/>
            <person name="Tomogane H."/>
            <person name="Tsuzuki M."/>
            <person name="Ueda T."/>
            <person name="Umeda M."/>
            <person name="Ward J.M."/>
            <person name="Watanabe Y."/>
            <person name="Yazaki K."/>
            <person name="Yokoyama R."/>
            <person name="Yoshitake Y."/>
            <person name="Yotsui I."/>
            <person name="Zachgo S."/>
            <person name="Schmutz J."/>
        </authorList>
    </citation>
    <scope>NUCLEOTIDE SEQUENCE [LARGE SCALE GENOMIC DNA]</scope>
    <source>
        <strain evidence="14">Tak-1</strain>
    </source>
</reference>
<dbReference type="SMART" id="SM00166">
    <property type="entry name" value="UBX"/>
    <property type="match status" value="2"/>
</dbReference>
<evidence type="ECO:0000256" key="3">
    <source>
        <dbReference type="ARBA" id="ARBA00022679"/>
    </source>
</evidence>
<feature type="domain" description="RING-type" evidence="12">
    <location>
        <begin position="965"/>
        <end position="1006"/>
    </location>
</feature>
<evidence type="ECO:0000256" key="10">
    <source>
        <dbReference type="SAM" id="MobiDB-lite"/>
    </source>
</evidence>
<keyword evidence="9" id="KW-0175">Coiled coil</keyword>
<dbReference type="GO" id="GO:0061630">
    <property type="term" value="F:ubiquitin protein ligase activity"/>
    <property type="evidence" value="ECO:0007669"/>
    <property type="project" value="UniProtKB-EC"/>
</dbReference>
<feature type="region of interest" description="Disordered" evidence="10">
    <location>
        <begin position="145"/>
        <end position="188"/>
    </location>
</feature>
<feature type="coiled-coil region" evidence="9">
    <location>
        <begin position="196"/>
        <end position="230"/>
    </location>
</feature>
<dbReference type="InterPro" id="IPR045191">
    <property type="entry name" value="MBR1/2-like"/>
</dbReference>
<keyword evidence="6" id="KW-0833">Ubl conjugation pathway</keyword>
<dbReference type="InterPro" id="IPR001841">
    <property type="entry name" value="Znf_RING"/>
</dbReference>
<dbReference type="InterPro" id="IPR013083">
    <property type="entry name" value="Znf_RING/FYVE/PHD"/>
</dbReference>
<feature type="region of interest" description="Disordered" evidence="10">
    <location>
        <begin position="758"/>
        <end position="793"/>
    </location>
</feature>
<feature type="compositionally biased region" description="Polar residues" evidence="10">
    <location>
        <begin position="780"/>
        <end position="792"/>
    </location>
</feature>
<dbReference type="CDD" id="cd01767">
    <property type="entry name" value="UBX"/>
    <property type="match status" value="1"/>
</dbReference>
<evidence type="ECO:0000256" key="7">
    <source>
        <dbReference type="ARBA" id="ARBA00022833"/>
    </source>
</evidence>
<evidence type="ECO:0000313" key="14">
    <source>
        <dbReference type="Proteomes" id="UP000244005"/>
    </source>
</evidence>
<dbReference type="Gene3D" id="3.30.40.10">
    <property type="entry name" value="Zinc/RING finger domain, C3HC4 (zinc finger)"/>
    <property type="match status" value="1"/>
</dbReference>
<feature type="region of interest" description="Disordered" evidence="10">
    <location>
        <begin position="43"/>
        <end position="131"/>
    </location>
</feature>
<feature type="region of interest" description="Disordered" evidence="10">
    <location>
        <begin position="606"/>
        <end position="631"/>
    </location>
</feature>
<accession>A0A2R6XJB6</accession>
<feature type="compositionally biased region" description="Polar residues" evidence="10">
    <location>
        <begin position="177"/>
        <end position="187"/>
    </location>
</feature>
<dbReference type="Pfam" id="PF13639">
    <property type="entry name" value="zf-RING_2"/>
    <property type="match status" value="1"/>
</dbReference>
<dbReference type="AlphaFoldDB" id="A0A2R6XJB6"/>
<evidence type="ECO:0000256" key="9">
    <source>
        <dbReference type="SAM" id="Coils"/>
    </source>
</evidence>
<gene>
    <name evidence="13" type="ORF">MARPO_0012s0113</name>
</gene>
<feature type="compositionally biased region" description="Low complexity" evidence="10">
    <location>
        <begin position="706"/>
        <end position="716"/>
    </location>
</feature>
<evidence type="ECO:0000256" key="1">
    <source>
        <dbReference type="ARBA" id="ARBA00000900"/>
    </source>
</evidence>
<dbReference type="GO" id="GO:0008270">
    <property type="term" value="F:zinc ion binding"/>
    <property type="evidence" value="ECO:0007669"/>
    <property type="project" value="UniProtKB-KW"/>
</dbReference>
<keyword evidence="5 8" id="KW-0863">Zinc-finger</keyword>
<dbReference type="PANTHER" id="PTHR22937:SF65">
    <property type="entry name" value="E3 UBIQUITIN-PROTEIN LIGASE ARK2C"/>
    <property type="match status" value="1"/>
</dbReference>
<dbReference type="OMA" id="CVHTFHP"/>
<evidence type="ECO:0000313" key="13">
    <source>
        <dbReference type="EMBL" id="PTQ46172.1"/>
    </source>
</evidence>
<dbReference type="EMBL" id="KZ772684">
    <property type="protein sequence ID" value="PTQ46172.1"/>
    <property type="molecule type" value="Genomic_DNA"/>
</dbReference>
<dbReference type="Gene3D" id="3.10.20.90">
    <property type="entry name" value="Phosphatidylinositol 3-kinase Catalytic Subunit, Chain A, domain 1"/>
    <property type="match status" value="2"/>
</dbReference>
<name>A0A2R6XJB6_MARPO</name>
<evidence type="ECO:0000256" key="6">
    <source>
        <dbReference type="ARBA" id="ARBA00022786"/>
    </source>
</evidence>
<dbReference type="OrthoDB" id="8062037at2759"/>
<keyword evidence="3" id="KW-0808">Transferase</keyword>
<evidence type="ECO:0000259" key="12">
    <source>
        <dbReference type="PROSITE" id="PS50089"/>
    </source>
</evidence>
<evidence type="ECO:0000259" key="11">
    <source>
        <dbReference type="PROSITE" id="PS50033"/>
    </source>
</evidence>
<dbReference type="EC" id="2.3.2.27" evidence="2"/>
<feature type="region of interest" description="Disordered" evidence="10">
    <location>
        <begin position="662"/>
        <end position="744"/>
    </location>
</feature>
<keyword evidence="4" id="KW-0479">Metal-binding</keyword>
<dbReference type="Pfam" id="PF00789">
    <property type="entry name" value="UBX"/>
    <property type="match status" value="1"/>
</dbReference>
<keyword evidence="14" id="KW-1185">Reference proteome</keyword>
<dbReference type="Gramene" id="Mp8g03210.1">
    <property type="protein sequence ID" value="Mp8g03210.1.cds"/>
    <property type="gene ID" value="Mp8g03210"/>
</dbReference>
<sequence length="1010" mass="109270">MADVLEAMGFPSDWCERALSSASGIETAVDLLLQWQAQGTPHFLPPSPSLSGANVQLQGGPSPSRPTLRLVPIPASDPKVVGNEADPSPSSTLQPSTSSSSPSSLDGPSDVQESTMSKSPTPPFPRNGANAPVMVHNSVARGRNGAALQEPLDRVTTTSSISCVDDTRPGSARGAGTSRNSANSESTDAVVPDAFAEERKSRYAAAQRAKQEKEAEKAKIRQQLQEDMAHRRFRHTMMAPTDNVRSGLNLGKQPFGQSTPAGSAVDPAVPTQLQIRCPGNQIIKGMFNAVTTLKEVRAYVESQLQRPPTSLDSQEESGAFRQGHVAFSGQSSRLSADRQAERVLLQAARENFEYQTSRILASAKTLRNNTMAPDPMDNQSRGTMYFLIPIPRQEYFTESAMESTLAQAQLVPRGTLVVQFRNSDTEQTNIFQVQAKDSSTDVEESNKADNRVGPSRSSDDCQNCTEAVQPDVIGPESPDSKSVDNQVKAPSQAKRISLSFDRGLNGASNSGRNSLDVDGERVRVRELALQAAAKRMSEAAKIFRDGLPLGEGETGGAFPFPVDGDNPYSFLSPIQNGFSPPQQCARAAPADDLNLNNLRSAGADAELLDASPPLKERSSAPPGSDKLPHDRPLDALHRQTMAAAEARLRTSQCQPNLVGCSYEQEPEEAESRIGVEDSDSIPPRGRARVPLSSRLLSRPEKLQRTSGSSPSSSPASCDVYKNSEELPGGSAKPHSQLAGPSCTGPFEAALERFNAHSERNAKGKGPVQDEESSQVAAPPTSHQTQAERQSSLRVRLEDGRVQTLSFPANTLLQTVRDSVVPEGAEVSAYGFFIPIPGSHIVEGEELGATLEEAGLVPRGIVHLIKMSTRGMVRQGRRTHRRRRYVPDIDDEVYNVVGMFRQLADYPHERQDLTYEELMELEESIGRVHVGVPEEVIAALPVHTVKGKKAEETTEGVDNEEGVDVCVVCIAEIMNGEEALTLPCVHTFHPLCIRRWLQQSTCCPTCKHCLI</sequence>
<evidence type="ECO:0000256" key="4">
    <source>
        <dbReference type="ARBA" id="ARBA00022723"/>
    </source>
</evidence>
<feature type="domain" description="UBX" evidence="11">
    <location>
        <begin position="266"/>
        <end position="418"/>
    </location>
</feature>
<dbReference type="PANTHER" id="PTHR22937">
    <property type="entry name" value="E3 UBIQUITIN-PROTEIN LIGASE RNF165"/>
    <property type="match status" value="1"/>
</dbReference>
<comment type="catalytic activity">
    <reaction evidence="1">
        <text>S-ubiquitinyl-[E2 ubiquitin-conjugating enzyme]-L-cysteine + [acceptor protein]-L-lysine = [E2 ubiquitin-conjugating enzyme]-L-cysteine + N(6)-ubiquitinyl-[acceptor protein]-L-lysine.</text>
        <dbReference type="EC" id="2.3.2.27"/>
    </reaction>
</comment>
<proteinExistence type="predicted"/>
<dbReference type="PROSITE" id="PS50033">
    <property type="entry name" value="UBX"/>
    <property type="match status" value="2"/>
</dbReference>
<feature type="compositionally biased region" description="Polar residues" evidence="10">
    <location>
        <begin position="49"/>
        <end position="61"/>
    </location>
</feature>
<evidence type="ECO:0000256" key="2">
    <source>
        <dbReference type="ARBA" id="ARBA00012483"/>
    </source>
</evidence>
<organism evidence="13 14">
    <name type="scientific">Marchantia polymorpha</name>
    <name type="common">Common liverwort</name>
    <name type="synonym">Marchantia aquatica</name>
    <dbReference type="NCBI Taxonomy" id="3197"/>
    <lineage>
        <taxon>Eukaryota</taxon>
        <taxon>Viridiplantae</taxon>
        <taxon>Streptophyta</taxon>
        <taxon>Embryophyta</taxon>
        <taxon>Marchantiophyta</taxon>
        <taxon>Marchantiopsida</taxon>
        <taxon>Marchantiidae</taxon>
        <taxon>Marchantiales</taxon>
        <taxon>Marchantiaceae</taxon>
        <taxon>Marchantia</taxon>
    </lineage>
</organism>
<dbReference type="Proteomes" id="UP000244005">
    <property type="component" value="Unassembled WGS sequence"/>
</dbReference>
<evidence type="ECO:0000256" key="8">
    <source>
        <dbReference type="PROSITE-ProRule" id="PRU00175"/>
    </source>
</evidence>
<feature type="compositionally biased region" description="Low complexity" evidence="10">
    <location>
        <begin position="86"/>
        <end position="109"/>
    </location>
</feature>
<evidence type="ECO:0000256" key="5">
    <source>
        <dbReference type="ARBA" id="ARBA00022771"/>
    </source>
</evidence>
<dbReference type="InterPro" id="IPR001012">
    <property type="entry name" value="UBX_dom"/>
</dbReference>
<keyword evidence="7" id="KW-0862">Zinc</keyword>
<dbReference type="PROSITE" id="PS50089">
    <property type="entry name" value="ZF_RING_2"/>
    <property type="match status" value="1"/>
</dbReference>
<feature type="region of interest" description="Disordered" evidence="10">
    <location>
        <begin position="435"/>
        <end position="463"/>
    </location>
</feature>
<feature type="domain" description="UBX" evidence="11">
    <location>
        <begin position="785"/>
        <end position="863"/>
    </location>
</feature>
<dbReference type="SUPFAM" id="SSF54236">
    <property type="entry name" value="Ubiquitin-like"/>
    <property type="match status" value="1"/>
</dbReference>
<dbReference type="InterPro" id="IPR029071">
    <property type="entry name" value="Ubiquitin-like_domsf"/>
</dbReference>
<protein>
    <recommendedName>
        <fullName evidence="2">RING-type E3 ubiquitin transferase</fullName>
        <ecNumber evidence="2">2.3.2.27</ecNumber>
    </recommendedName>
</protein>
<dbReference type="SUPFAM" id="SSF57850">
    <property type="entry name" value="RING/U-box"/>
    <property type="match status" value="1"/>
</dbReference>